<keyword evidence="2" id="KW-1185">Reference proteome</keyword>
<dbReference type="EMBL" id="JAZBJP010000010">
    <property type="protein sequence ID" value="MEE4421406.1"/>
    <property type="molecule type" value="Genomic_DNA"/>
</dbReference>
<dbReference type="Proteomes" id="UP001307760">
    <property type="component" value="Unassembled WGS sequence"/>
</dbReference>
<dbReference type="RefSeq" id="WP_330822261.1">
    <property type="nucleotide sequence ID" value="NZ_JAZBJP010000010.1"/>
</dbReference>
<gene>
    <name evidence="1" type="ORF">V2J85_18915</name>
</gene>
<accession>A0ABU7NRC3</accession>
<name>A0ABU7NRC3_9ACTN</name>
<comment type="caution">
    <text evidence="1">The sequence shown here is derived from an EMBL/GenBank/DDBJ whole genome shotgun (WGS) entry which is preliminary data.</text>
</comment>
<evidence type="ECO:0008006" key="3">
    <source>
        <dbReference type="Google" id="ProtNLM"/>
    </source>
</evidence>
<evidence type="ECO:0000313" key="2">
    <source>
        <dbReference type="Proteomes" id="UP001307760"/>
    </source>
</evidence>
<reference evidence="1 2" key="1">
    <citation type="submission" date="2023-12" db="EMBL/GenBank/DDBJ databases">
        <title>30 novel species of actinomycetes from the DSMZ collection.</title>
        <authorList>
            <person name="Nouioui I."/>
        </authorList>
    </citation>
    <scope>NUCLEOTIDE SEQUENCE [LARGE SCALE GENOMIC DNA]</scope>
    <source>
        <strain evidence="1 2">DSM 41528</strain>
    </source>
</reference>
<protein>
    <recommendedName>
        <fullName evidence="3">Response regulatory domain-containing protein</fullName>
    </recommendedName>
</protein>
<evidence type="ECO:0000313" key="1">
    <source>
        <dbReference type="EMBL" id="MEE4421406.1"/>
    </source>
</evidence>
<proteinExistence type="predicted"/>
<sequence length="69" mass="7968">MSTDMKSYDYLWTTERADWVLVKTPRAIAPVIYNRSSRRVLLIEDNDLYAAVVTEMKNAGIEVFDSIPQ</sequence>
<organism evidence="1 2">
    <name type="scientific">Streptomyces bugieae</name>
    <dbReference type="NCBI Taxonomy" id="3098223"/>
    <lineage>
        <taxon>Bacteria</taxon>
        <taxon>Bacillati</taxon>
        <taxon>Actinomycetota</taxon>
        <taxon>Actinomycetes</taxon>
        <taxon>Kitasatosporales</taxon>
        <taxon>Streptomycetaceae</taxon>
        <taxon>Streptomyces</taxon>
    </lineage>
</organism>